<dbReference type="InterPro" id="IPR023404">
    <property type="entry name" value="rSAM_horseshoe"/>
</dbReference>
<dbReference type="InterPro" id="IPR005839">
    <property type="entry name" value="Methylthiotransferase"/>
</dbReference>
<dbReference type="PROSITE" id="PS51918">
    <property type="entry name" value="RADICAL_SAM"/>
    <property type="match status" value="1"/>
</dbReference>
<dbReference type="OrthoDB" id="9805215at2"/>
<comment type="subunit">
    <text evidence="14">Monomer.</text>
</comment>
<dbReference type="NCBIfam" id="TIGR01574">
    <property type="entry name" value="miaB-methiolase"/>
    <property type="match status" value="1"/>
</dbReference>
<comment type="caution">
    <text evidence="18">The sequence shown here is derived from an EMBL/GenBank/DDBJ whole genome shotgun (WGS) entry which is preliminary data.</text>
</comment>
<dbReference type="EC" id="2.8.4.3" evidence="9 14"/>
<dbReference type="GO" id="GO:0046872">
    <property type="term" value="F:metal ion binding"/>
    <property type="evidence" value="ECO:0007669"/>
    <property type="project" value="UniProtKB-KW"/>
</dbReference>
<feature type="binding site" evidence="14">
    <location>
        <position position="53"/>
    </location>
    <ligand>
        <name>[4Fe-4S] cluster</name>
        <dbReference type="ChEBI" id="CHEBI:49883"/>
        <label>1</label>
    </ligand>
</feature>
<dbReference type="AlphaFoldDB" id="A0A6N6NV89"/>
<proteinExistence type="inferred from homology"/>
<keyword evidence="2 14" id="KW-0004">4Fe-4S</keyword>
<evidence type="ECO:0000256" key="7">
    <source>
        <dbReference type="ARBA" id="ARBA00023004"/>
    </source>
</evidence>
<comment type="catalytic activity">
    <reaction evidence="10 14">
        <text>N(6)-dimethylallyladenosine(37) in tRNA + (sulfur carrier)-SH + AH2 + 2 S-adenosyl-L-methionine = 2-methylsulfanyl-N(6)-dimethylallyladenosine(37) in tRNA + (sulfur carrier)-H + 5'-deoxyadenosine + L-methionine + A + S-adenosyl-L-homocysteine + 2 H(+)</text>
        <dbReference type="Rhea" id="RHEA:37067"/>
        <dbReference type="Rhea" id="RHEA-COMP:10375"/>
        <dbReference type="Rhea" id="RHEA-COMP:10376"/>
        <dbReference type="Rhea" id="RHEA-COMP:14737"/>
        <dbReference type="Rhea" id="RHEA-COMP:14739"/>
        <dbReference type="ChEBI" id="CHEBI:13193"/>
        <dbReference type="ChEBI" id="CHEBI:15378"/>
        <dbReference type="ChEBI" id="CHEBI:17319"/>
        <dbReference type="ChEBI" id="CHEBI:17499"/>
        <dbReference type="ChEBI" id="CHEBI:29917"/>
        <dbReference type="ChEBI" id="CHEBI:57844"/>
        <dbReference type="ChEBI" id="CHEBI:57856"/>
        <dbReference type="ChEBI" id="CHEBI:59789"/>
        <dbReference type="ChEBI" id="CHEBI:64428"/>
        <dbReference type="ChEBI" id="CHEBI:74415"/>
        <dbReference type="ChEBI" id="CHEBI:74417"/>
        <dbReference type="EC" id="2.8.4.3"/>
    </reaction>
</comment>
<dbReference type="SFLD" id="SFLDS00029">
    <property type="entry name" value="Radical_SAM"/>
    <property type="match status" value="1"/>
</dbReference>
<evidence type="ECO:0000256" key="6">
    <source>
        <dbReference type="ARBA" id="ARBA00022723"/>
    </source>
</evidence>
<dbReference type="GO" id="GO:0035597">
    <property type="term" value="F:tRNA-2-methylthio-N(6)-dimethylallyladenosine(37) synthase activity"/>
    <property type="evidence" value="ECO:0007669"/>
    <property type="project" value="UniProtKB-EC"/>
</dbReference>
<feature type="domain" description="MTTase N-terminal" evidence="16">
    <location>
        <begin position="8"/>
        <end position="128"/>
    </location>
</feature>
<dbReference type="InterPro" id="IPR058240">
    <property type="entry name" value="rSAM_sf"/>
</dbReference>
<dbReference type="Gene3D" id="3.80.30.20">
    <property type="entry name" value="tm_1862 like domain"/>
    <property type="match status" value="1"/>
</dbReference>
<evidence type="ECO:0000256" key="8">
    <source>
        <dbReference type="ARBA" id="ARBA00023014"/>
    </source>
</evidence>
<dbReference type="InterPro" id="IPR020612">
    <property type="entry name" value="Methylthiotransferase_CS"/>
</dbReference>
<evidence type="ECO:0000256" key="9">
    <source>
        <dbReference type="ARBA" id="ARBA00033765"/>
    </source>
</evidence>
<evidence type="ECO:0000259" key="15">
    <source>
        <dbReference type="PROSITE" id="PS50926"/>
    </source>
</evidence>
<evidence type="ECO:0000256" key="2">
    <source>
        <dbReference type="ARBA" id="ARBA00022485"/>
    </source>
</evidence>
<dbReference type="InterPro" id="IPR002792">
    <property type="entry name" value="TRAM_dom"/>
</dbReference>
<keyword evidence="6 14" id="KW-0479">Metal-binding</keyword>
<organism evidence="18 19">
    <name type="scientific">Ellagibacter isourolithinifaciens</name>
    <dbReference type="NCBI Taxonomy" id="2137581"/>
    <lineage>
        <taxon>Bacteria</taxon>
        <taxon>Bacillati</taxon>
        <taxon>Actinomycetota</taxon>
        <taxon>Coriobacteriia</taxon>
        <taxon>Eggerthellales</taxon>
        <taxon>Eggerthellaceae</taxon>
        <taxon>Ellagibacter</taxon>
    </lineage>
</organism>
<dbReference type="PROSITE" id="PS51449">
    <property type="entry name" value="MTTASE_N"/>
    <property type="match status" value="1"/>
</dbReference>
<dbReference type="PANTHER" id="PTHR43020:SF2">
    <property type="entry name" value="MITOCHONDRIAL TRNA METHYLTHIOTRANSFERASE CDK5RAP1"/>
    <property type="match status" value="1"/>
</dbReference>
<dbReference type="Pfam" id="PF01938">
    <property type="entry name" value="TRAM"/>
    <property type="match status" value="1"/>
</dbReference>
<keyword evidence="19" id="KW-1185">Reference proteome</keyword>
<dbReference type="GeneID" id="98656942"/>
<evidence type="ECO:0000256" key="3">
    <source>
        <dbReference type="ARBA" id="ARBA00022679"/>
    </source>
</evidence>
<evidence type="ECO:0000256" key="4">
    <source>
        <dbReference type="ARBA" id="ARBA00022691"/>
    </source>
</evidence>
<dbReference type="SMART" id="SM00729">
    <property type="entry name" value="Elp3"/>
    <property type="match status" value="1"/>
</dbReference>
<dbReference type="FunFam" id="3.40.50.12160:FF:000003">
    <property type="entry name" value="CDK5 regulatory subunit-associated protein 1"/>
    <property type="match status" value="1"/>
</dbReference>
<evidence type="ECO:0000256" key="5">
    <source>
        <dbReference type="ARBA" id="ARBA00022694"/>
    </source>
</evidence>
<dbReference type="SFLD" id="SFLDF00273">
    <property type="entry name" value="(dimethylallyl)adenosine_tRNA"/>
    <property type="match status" value="1"/>
</dbReference>
<evidence type="ECO:0000256" key="14">
    <source>
        <dbReference type="HAMAP-Rule" id="MF_01864"/>
    </source>
</evidence>
<dbReference type="InterPro" id="IPR007197">
    <property type="entry name" value="rSAM"/>
</dbReference>
<comment type="cofactor">
    <cofactor evidence="14">
        <name>[4Fe-4S] cluster</name>
        <dbReference type="ChEBI" id="CHEBI:49883"/>
    </cofactor>
    <text evidence="14">Binds 2 [4Fe-4S] clusters. One cluster is coordinated with 3 cysteines and an exchangeable S-adenosyl-L-methionine.</text>
</comment>
<keyword evidence="3 14" id="KW-0808">Transferase</keyword>
<keyword evidence="5 14" id="KW-0819">tRNA processing</keyword>
<comment type="function">
    <text evidence="1 14">Catalyzes the methylthiolation of N6-(dimethylallyl)adenosine (i(6)A), leading to the formation of 2-methylthio-N6-(dimethylallyl)adenosine (ms(2)i(6)A) at position 37 in tRNAs that read codons beginning with uridine.</text>
</comment>
<dbReference type="SFLD" id="SFLDG01061">
    <property type="entry name" value="methylthiotransferase"/>
    <property type="match status" value="1"/>
</dbReference>
<evidence type="ECO:0000256" key="13">
    <source>
        <dbReference type="ARBA" id="ARBA00081141"/>
    </source>
</evidence>
<keyword evidence="8 14" id="KW-0411">Iron-sulfur</keyword>
<keyword evidence="14" id="KW-0963">Cytoplasm</keyword>
<dbReference type="InterPro" id="IPR006463">
    <property type="entry name" value="MiaB_methiolase"/>
</dbReference>
<dbReference type="Gene3D" id="3.40.50.12160">
    <property type="entry name" value="Methylthiotransferase, N-terminal domain"/>
    <property type="match status" value="1"/>
</dbReference>
<comment type="similarity">
    <text evidence="14">Belongs to the methylthiotransferase family. MiaB subfamily.</text>
</comment>
<feature type="binding site" evidence="14">
    <location>
        <position position="91"/>
    </location>
    <ligand>
        <name>[4Fe-4S] cluster</name>
        <dbReference type="ChEBI" id="CHEBI:49883"/>
        <label>1</label>
    </ligand>
</feature>
<comment type="subcellular location">
    <subcellularLocation>
        <location evidence="14">Cytoplasm</location>
    </subcellularLocation>
</comment>
<gene>
    <name evidence="14 18" type="primary">miaB</name>
    <name evidence="18" type="ORF">F8C90_00810</name>
</gene>
<evidence type="ECO:0000313" key="18">
    <source>
        <dbReference type="EMBL" id="KAB1642957.1"/>
    </source>
</evidence>
<feature type="binding site" evidence="14">
    <location>
        <position position="165"/>
    </location>
    <ligand>
        <name>[4Fe-4S] cluster</name>
        <dbReference type="ChEBI" id="CHEBI:49883"/>
        <label>2</label>
        <note>4Fe-4S-S-AdoMet</note>
    </ligand>
</feature>
<reference evidence="18 19" key="1">
    <citation type="submission" date="2019-09" db="EMBL/GenBank/DDBJ databases">
        <title>Whole genome shotgun sequencing (WGS) of Ellagibacter isourolithinifaciens DSM 104140(T) and Adlercreutzia muris DSM 29508(T).</title>
        <authorList>
            <person name="Stoll D.A."/>
            <person name="Danylec N."/>
            <person name="Huch M."/>
        </authorList>
    </citation>
    <scope>NUCLEOTIDE SEQUENCE [LARGE SCALE GENOMIC DNA]</scope>
    <source>
        <strain evidence="18 19">DSM 104140</strain>
    </source>
</reference>
<dbReference type="InterPro" id="IPR006638">
    <property type="entry name" value="Elp3/MiaA/NifB-like_rSAM"/>
</dbReference>
<keyword evidence="4 14" id="KW-0949">S-adenosyl-L-methionine</keyword>
<dbReference type="InterPro" id="IPR038135">
    <property type="entry name" value="Methylthiotransferase_N_sf"/>
</dbReference>
<keyword evidence="7 14" id="KW-0408">Iron</keyword>
<dbReference type="SUPFAM" id="SSF102114">
    <property type="entry name" value="Radical SAM enzymes"/>
    <property type="match status" value="1"/>
</dbReference>
<feature type="binding site" evidence="14">
    <location>
        <position position="169"/>
    </location>
    <ligand>
        <name>[4Fe-4S] cluster</name>
        <dbReference type="ChEBI" id="CHEBI:49883"/>
        <label>2</label>
        <note>4Fe-4S-S-AdoMet</note>
    </ligand>
</feature>
<dbReference type="PROSITE" id="PS01278">
    <property type="entry name" value="MTTASE_RADICAL"/>
    <property type="match status" value="1"/>
</dbReference>
<evidence type="ECO:0000256" key="1">
    <source>
        <dbReference type="ARBA" id="ARBA00003234"/>
    </source>
</evidence>
<dbReference type="PROSITE" id="PS50926">
    <property type="entry name" value="TRAM"/>
    <property type="match status" value="1"/>
</dbReference>
<sequence>MHSPINGLTFCIHTFGCQMNKHDSERIAGMLEALGALMVETVEESDIVVFMTCCVREAADTRLYGQVASMKNIPLRAESPLSKRVIAVGGCIGQRDGEKLTEALPHLDVVFGTHNLGSLPRLLEAAIEGQGKQVEVLAASSEFPTELPTSREHSWAAWLPITIGCNNFCSYCIVPYVRGREKSRSIEDIVAEAERYVASGVKEITLLGQNVNSYGRDLYGKPRFADILDAVDQTGIERLRFATSHPKDLTDEVIEKFGSLRSLMPALHLPVQSGSNAILAAMNRRYSRDHYLRLISKIRDVQPDIALSTDIIVGFPGETAKDFEDTYRLVEEVGYHQVFTFIYSKREGTPAAQIEDPTPREVIQERFDRLVDLVQKRAFELNQPDVGSVVPILVEGSSKRDERMIAGKSPKNQTVHALAPQGVTPSELAGTFVNVKIDDAKTWYLSGHVLGANERL</sequence>
<dbReference type="GO" id="GO:0051539">
    <property type="term" value="F:4 iron, 4 sulfur cluster binding"/>
    <property type="evidence" value="ECO:0007669"/>
    <property type="project" value="UniProtKB-UniRule"/>
</dbReference>
<feature type="binding site" evidence="14">
    <location>
        <position position="17"/>
    </location>
    <ligand>
        <name>[4Fe-4S] cluster</name>
        <dbReference type="ChEBI" id="CHEBI:49883"/>
        <label>1</label>
    </ligand>
</feature>
<evidence type="ECO:0000259" key="17">
    <source>
        <dbReference type="PROSITE" id="PS51918"/>
    </source>
</evidence>
<evidence type="ECO:0000256" key="12">
    <source>
        <dbReference type="ARBA" id="ARBA00080698"/>
    </source>
</evidence>
<dbReference type="HAMAP" id="MF_01864">
    <property type="entry name" value="tRNA_metthiotr_MiaB"/>
    <property type="match status" value="1"/>
</dbReference>
<evidence type="ECO:0000259" key="16">
    <source>
        <dbReference type="PROSITE" id="PS51449"/>
    </source>
</evidence>
<dbReference type="NCBIfam" id="TIGR00089">
    <property type="entry name" value="MiaB/RimO family radical SAM methylthiotransferase"/>
    <property type="match status" value="1"/>
</dbReference>
<dbReference type="Pfam" id="PF04055">
    <property type="entry name" value="Radical_SAM"/>
    <property type="match status" value="1"/>
</dbReference>
<dbReference type="InterPro" id="IPR013848">
    <property type="entry name" value="Methylthiotransferase_N"/>
</dbReference>
<dbReference type="PANTHER" id="PTHR43020">
    <property type="entry name" value="CDK5 REGULATORY SUBUNIT-ASSOCIATED PROTEIN 1"/>
    <property type="match status" value="1"/>
</dbReference>
<feature type="domain" description="Radical SAM core" evidence="17">
    <location>
        <begin position="151"/>
        <end position="380"/>
    </location>
</feature>
<evidence type="ECO:0000256" key="11">
    <source>
        <dbReference type="ARBA" id="ARBA00068570"/>
    </source>
</evidence>
<dbReference type="GO" id="GO:0005829">
    <property type="term" value="C:cytosol"/>
    <property type="evidence" value="ECO:0007669"/>
    <property type="project" value="TreeGrafter"/>
</dbReference>
<protein>
    <recommendedName>
        <fullName evidence="11 14">tRNA-2-methylthio-N(6)-dimethylallyladenosine synthase</fullName>
        <ecNumber evidence="9 14">2.8.4.3</ecNumber>
    </recommendedName>
    <alternativeName>
        <fullName evidence="13 14">(Dimethylallyl)adenosine tRNA methylthiotransferase MiaB</fullName>
    </alternativeName>
    <alternativeName>
        <fullName evidence="12 14">tRNA-i(6)A37 methylthiotransferase</fullName>
    </alternativeName>
</protein>
<dbReference type="CDD" id="cd01335">
    <property type="entry name" value="Radical_SAM"/>
    <property type="match status" value="1"/>
</dbReference>
<evidence type="ECO:0000256" key="10">
    <source>
        <dbReference type="ARBA" id="ARBA00051425"/>
    </source>
</evidence>
<feature type="binding site" evidence="14">
    <location>
        <position position="172"/>
    </location>
    <ligand>
        <name>[4Fe-4S] cluster</name>
        <dbReference type="ChEBI" id="CHEBI:49883"/>
        <label>2</label>
        <note>4Fe-4S-S-AdoMet</note>
    </ligand>
</feature>
<name>A0A6N6NV89_9ACTN</name>
<feature type="domain" description="TRAM" evidence="15">
    <location>
        <begin position="383"/>
        <end position="451"/>
    </location>
</feature>
<dbReference type="Pfam" id="PF00919">
    <property type="entry name" value="UPF0004"/>
    <property type="match status" value="1"/>
</dbReference>
<dbReference type="FunFam" id="3.80.30.20:FF:000001">
    <property type="entry name" value="tRNA-2-methylthio-N(6)-dimethylallyladenosine synthase 2"/>
    <property type="match status" value="1"/>
</dbReference>
<accession>A0A6N6NV89</accession>
<dbReference type="SFLD" id="SFLDG01082">
    <property type="entry name" value="B12-binding_domain_containing"/>
    <property type="match status" value="1"/>
</dbReference>
<dbReference type="EMBL" id="WAJR01000001">
    <property type="protein sequence ID" value="KAB1642957.1"/>
    <property type="molecule type" value="Genomic_DNA"/>
</dbReference>
<dbReference type="RefSeq" id="WP_158048543.1">
    <property type="nucleotide sequence ID" value="NZ_WAJR01000001.1"/>
</dbReference>
<evidence type="ECO:0000313" key="19">
    <source>
        <dbReference type="Proteomes" id="UP000468668"/>
    </source>
</evidence>
<dbReference type="Proteomes" id="UP000468668">
    <property type="component" value="Unassembled WGS sequence"/>
</dbReference>